<comment type="caution">
    <text evidence="1">The sequence shown here is derived from an EMBL/GenBank/DDBJ whole genome shotgun (WGS) entry which is preliminary data.</text>
</comment>
<name>A0ABQ9UXA7_SAGOE</name>
<protein>
    <submittedName>
        <fullName evidence="1">Uncharacterized protein</fullName>
    </submittedName>
</protein>
<sequence length="115" mass="12578">MGVYLSKGGLHLEWWTPPSTSNCIILDSAEPAAKLSTPSTSNCSPARPHEVPKLPADWALGSMRSPILWPTAPAQISLARNFLVWLTIQVPFNQIDMSIFTAKSQIAGLTRHPDQ</sequence>
<proteinExistence type="predicted"/>
<keyword evidence="2" id="KW-1185">Reference proteome</keyword>
<dbReference type="EMBL" id="JASSZA010000009">
    <property type="protein sequence ID" value="KAK2101652.1"/>
    <property type="molecule type" value="Genomic_DNA"/>
</dbReference>
<evidence type="ECO:0000313" key="2">
    <source>
        <dbReference type="Proteomes" id="UP001266305"/>
    </source>
</evidence>
<accession>A0ABQ9UXA7</accession>
<reference evidence="1 2" key="1">
    <citation type="submission" date="2023-05" db="EMBL/GenBank/DDBJ databases">
        <title>B98-5 Cell Line De Novo Hybrid Assembly: An Optical Mapping Approach.</title>
        <authorList>
            <person name="Kananen K."/>
            <person name="Auerbach J.A."/>
            <person name="Kautto E."/>
            <person name="Blachly J.S."/>
        </authorList>
    </citation>
    <scope>NUCLEOTIDE SEQUENCE [LARGE SCALE GENOMIC DNA]</scope>
    <source>
        <strain evidence="1">B95-8</strain>
        <tissue evidence="1">Cell line</tissue>
    </source>
</reference>
<dbReference type="Proteomes" id="UP001266305">
    <property type="component" value="Unassembled WGS sequence"/>
</dbReference>
<gene>
    <name evidence="1" type="ORF">P7K49_019318</name>
</gene>
<evidence type="ECO:0000313" key="1">
    <source>
        <dbReference type="EMBL" id="KAK2101652.1"/>
    </source>
</evidence>
<organism evidence="1 2">
    <name type="scientific">Saguinus oedipus</name>
    <name type="common">Cotton-top tamarin</name>
    <name type="synonym">Oedipomidas oedipus</name>
    <dbReference type="NCBI Taxonomy" id="9490"/>
    <lineage>
        <taxon>Eukaryota</taxon>
        <taxon>Metazoa</taxon>
        <taxon>Chordata</taxon>
        <taxon>Craniata</taxon>
        <taxon>Vertebrata</taxon>
        <taxon>Euteleostomi</taxon>
        <taxon>Mammalia</taxon>
        <taxon>Eutheria</taxon>
        <taxon>Euarchontoglires</taxon>
        <taxon>Primates</taxon>
        <taxon>Haplorrhini</taxon>
        <taxon>Platyrrhini</taxon>
        <taxon>Cebidae</taxon>
        <taxon>Callitrichinae</taxon>
        <taxon>Saguinus</taxon>
    </lineage>
</organism>